<protein>
    <submittedName>
        <fullName evidence="1">Uncharacterized protein</fullName>
    </submittedName>
</protein>
<proteinExistence type="predicted"/>
<dbReference type="InterPro" id="IPR051465">
    <property type="entry name" value="Cell_Envelope_Struct_Comp"/>
</dbReference>
<dbReference type="InterPro" id="IPR001119">
    <property type="entry name" value="SLH_dom"/>
</dbReference>
<evidence type="ECO:0000313" key="2">
    <source>
        <dbReference type="Proteomes" id="UP000192727"/>
    </source>
</evidence>
<dbReference type="GeneID" id="64220082"/>
<dbReference type="PROSITE" id="PS51272">
    <property type="entry name" value="SLH"/>
    <property type="match status" value="3"/>
</dbReference>
<dbReference type="Pfam" id="PF00395">
    <property type="entry name" value="SLH"/>
    <property type="match status" value="2"/>
</dbReference>
<gene>
    <name evidence="1" type="ORF">B7C51_06300</name>
</gene>
<reference evidence="1 2" key="1">
    <citation type="submission" date="2017-03" db="EMBL/GenBank/DDBJ databases">
        <title>Paenibacillus larvae genome sequencing.</title>
        <authorList>
            <person name="Dingman D.W."/>
        </authorList>
    </citation>
    <scope>NUCLEOTIDE SEQUENCE [LARGE SCALE GENOMIC DNA]</scope>
    <source>
        <strain evidence="1 2">SAG 10367</strain>
    </source>
</reference>
<dbReference type="Proteomes" id="UP000192727">
    <property type="component" value="Chromosome"/>
</dbReference>
<evidence type="ECO:0000313" key="1">
    <source>
        <dbReference type="EMBL" id="ARF67513.1"/>
    </source>
</evidence>
<dbReference type="AlphaFoldDB" id="A0A1U9YL88"/>
<sequence>MNNKFWQKAALSGLAFTLFTAGLGTVTSAQGGKQPSSAIKSPEEELKLSFDDIQGGDVEWAAKPIASLATRPIFYGYPDGGFHPRKPISRLETLAFILRLVDKKQQAESSEEMNTKLPFLDADDVSSWGVGYVSVGLKENLISPGESYFYPEQGASRLWATKVTVKALGLEQEALSKKGAKLPFIDTNELSDEDKGYLAVGVEKGLIYGFIESNGERTFRPHDIITRAQYAGILGNAGDLVQDPTLVKGRISAVAPGQSLQVTTDLGETFTYPFYKDAHVYKNGSKVSSYALNTGDQIKLRHHYGSAVFIEVTKNAGITPDFTVTGEFEGMLVNSNGQITTVSLKRALNGSAASTRYTVSPNVVIYGKESDLTVNKMIKLDGKDGVIVAIYLTPQK</sequence>
<organism evidence="1 2">
    <name type="scientific">Paenibacillus larvae subsp. pulvifaciens</name>
    <dbReference type="NCBI Taxonomy" id="1477"/>
    <lineage>
        <taxon>Bacteria</taxon>
        <taxon>Bacillati</taxon>
        <taxon>Bacillota</taxon>
        <taxon>Bacilli</taxon>
        <taxon>Bacillales</taxon>
        <taxon>Paenibacillaceae</taxon>
        <taxon>Paenibacillus</taxon>
    </lineage>
</organism>
<dbReference type="EMBL" id="CP020557">
    <property type="protein sequence ID" value="ARF67513.1"/>
    <property type="molecule type" value="Genomic_DNA"/>
</dbReference>
<dbReference type="PANTHER" id="PTHR43308:SF5">
    <property type="entry name" value="S-LAYER PROTEIN _ PEPTIDOGLYCAN ENDO-BETA-N-ACETYLGLUCOSAMINIDASE"/>
    <property type="match status" value="1"/>
</dbReference>
<dbReference type="RefSeq" id="WP_077995863.1">
    <property type="nucleotide sequence ID" value="NZ_CP019794.1"/>
</dbReference>
<name>A0A1U9YL88_9BACL</name>
<accession>A0A1U9YL88</accession>
<dbReference type="PANTHER" id="PTHR43308">
    <property type="entry name" value="OUTER MEMBRANE PROTEIN ALPHA-RELATED"/>
    <property type="match status" value="1"/>
</dbReference>